<name>A0A0B6AF66_PRIM2</name>
<dbReference type="PANTHER" id="PTHR24321:SF8">
    <property type="entry name" value="ESTRADIOL 17-BETA-DEHYDROGENASE 8-RELATED"/>
    <property type="match status" value="1"/>
</dbReference>
<dbReference type="GeneID" id="93643141"/>
<accession>A0A0B6AF66</accession>
<dbReference type="GO" id="GO:0016491">
    <property type="term" value="F:oxidoreductase activity"/>
    <property type="evidence" value="ECO:0007669"/>
    <property type="project" value="UniProtKB-KW"/>
</dbReference>
<dbReference type="InterPro" id="IPR036291">
    <property type="entry name" value="NAD(P)-bd_dom_sf"/>
</dbReference>
<dbReference type="HOGENOM" id="CLU_010194_1_0_9"/>
<protein>
    <submittedName>
        <fullName evidence="3">Short chain dehydrogenase family protein</fullName>
    </submittedName>
</protein>
<dbReference type="Pfam" id="PF13561">
    <property type="entry name" value="adh_short_C2"/>
    <property type="match status" value="1"/>
</dbReference>
<dbReference type="RefSeq" id="WP_034651359.1">
    <property type="nucleotide sequence ID" value="NZ_BCVB01000010.1"/>
</dbReference>
<comment type="similarity">
    <text evidence="1">Belongs to the short-chain dehydrogenases/reductases (SDR) family.</text>
</comment>
<dbReference type="KEGG" id="bmeg:BG04_5183"/>
<dbReference type="InterPro" id="IPR002347">
    <property type="entry name" value="SDR_fam"/>
</dbReference>
<dbReference type="PANTHER" id="PTHR24321">
    <property type="entry name" value="DEHYDROGENASES, SHORT CHAIN"/>
    <property type="match status" value="1"/>
</dbReference>
<dbReference type="GO" id="GO:0008206">
    <property type="term" value="P:bile acid metabolic process"/>
    <property type="evidence" value="ECO:0007669"/>
    <property type="project" value="UniProtKB-ARBA"/>
</dbReference>
<dbReference type="FunFam" id="3.40.50.720:FF:000084">
    <property type="entry name" value="Short-chain dehydrogenase reductase"/>
    <property type="match status" value="1"/>
</dbReference>
<dbReference type="EMBL" id="CP009920">
    <property type="protein sequence ID" value="AJI23525.1"/>
    <property type="molecule type" value="Genomic_DNA"/>
</dbReference>
<evidence type="ECO:0000313" key="3">
    <source>
        <dbReference type="EMBL" id="AJI23525.1"/>
    </source>
</evidence>
<reference evidence="3 4" key="1">
    <citation type="journal article" date="2015" name="Genome Announc.">
        <title>Complete genome sequences for 35 biothreat assay-relevant bacillus species.</title>
        <authorList>
            <person name="Johnson S.L."/>
            <person name="Daligault H.E."/>
            <person name="Davenport K.W."/>
            <person name="Jaissle J."/>
            <person name="Frey K.G."/>
            <person name="Ladner J.T."/>
            <person name="Broomall S.M."/>
            <person name="Bishop-Lilly K.A."/>
            <person name="Bruce D.C."/>
            <person name="Gibbons H.S."/>
            <person name="Coyne S.R."/>
            <person name="Lo C.C."/>
            <person name="Meincke L."/>
            <person name="Munk A.C."/>
            <person name="Koroleva G.I."/>
            <person name="Rosenzweig C.N."/>
            <person name="Palacios G.F."/>
            <person name="Redden C.L."/>
            <person name="Minogue T.D."/>
            <person name="Chain P.S."/>
        </authorList>
    </citation>
    <scope>NUCLEOTIDE SEQUENCE [LARGE SCALE GENOMIC DNA]</scope>
    <source>
        <strain evidence="4">ATCC 14581 / DSM 32 / JCM 2506 / NBRC 15308 / NCIMB 9376 / NCTC 10342 / NRRL B-14308 / VKM B-512</strain>
    </source>
</reference>
<dbReference type="Gene3D" id="3.40.50.720">
    <property type="entry name" value="NAD(P)-binding Rossmann-like Domain"/>
    <property type="match status" value="1"/>
</dbReference>
<proteinExistence type="inferred from homology"/>
<evidence type="ECO:0000313" key="4">
    <source>
        <dbReference type="Proteomes" id="UP000031829"/>
    </source>
</evidence>
<evidence type="ECO:0000256" key="2">
    <source>
        <dbReference type="ARBA" id="ARBA00023002"/>
    </source>
</evidence>
<dbReference type="CDD" id="cd05233">
    <property type="entry name" value="SDR_c"/>
    <property type="match status" value="1"/>
</dbReference>
<dbReference type="AlphaFoldDB" id="A0A0B6AF66"/>
<dbReference type="NCBIfam" id="NF004203">
    <property type="entry name" value="PRK05653.2-4"/>
    <property type="match status" value="1"/>
</dbReference>
<sequence>MIALTGKVALVTGAASGIGRASAITLAEQGARVALLDLDEEKLQEVKETIMSSGGECIAIKTDVSDSESIKESIETISSLWSQLHIISINAGINGTFSSIEELSPEDWTKTIDTNLTSTFLTVKHSIPYLKAQGGSIIITSSINGNRTFSNIGMSAYSSSKAGQMAFGKMAALELSTYGIRVNVICPGAVDTNIESNTFRQEDKLKEVAIPIEYPNGNQPLAKRSAKPEEVADLIFFLASDASKHITGSEMFIDGGESLL</sequence>
<evidence type="ECO:0000256" key="1">
    <source>
        <dbReference type="ARBA" id="ARBA00006484"/>
    </source>
</evidence>
<keyword evidence="2" id="KW-0560">Oxidoreductase</keyword>
<dbReference type="Proteomes" id="UP000031829">
    <property type="component" value="Chromosome"/>
</dbReference>
<dbReference type="SUPFAM" id="SSF51735">
    <property type="entry name" value="NAD(P)-binding Rossmann-fold domains"/>
    <property type="match status" value="1"/>
</dbReference>
<gene>
    <name evidence="3" type="ORF">BG04_5183</name>
</gene>
<organism evidence="3 4">
    <name type="scientific">Priestia megaterium (strain ATCC 14581 / DSM 32 / CCUG 1817 / JCM 2506 / NBRC 15308 / NCIMB 9376 / NCTC 10342 / NRRL B-14308 / VKM B-512 / Ford 19)</name>
    <name type="common">Bacillus megaterium</name>
    <dbReference type="NCBI Taxonomy" id="1348623"/>
    <lineage>
        <taxon>Bacteria</taxon>
        <taxon>Bacillati</taxon>
        <taxon>Bacillota</taxon>
        <taxon>Bacilli</taxon>
        <taxon>Bacillales</taxon>
        <taxon>Bacillaceae</taxon>
        <taxon>Priestia</taxon>
    </lineage>
</organism>
<dbReference type="PRINTS" id="PR00081">
    <property type="entry name" value="GDHRDH"/>
</dbReference>